<dbReference type="Gene3D" id="1.10.8.1220">
    <property type="match status" value="1"/>
</dbReference>
<dbReference type="InterPro" id="IPR011704">
    <property type="entry name" value="ATPase_dyneun-rel_AAA"/>
</dbReference>
<feature type="domain" description="Dynein heavy chain hydrolytic ATP-binding dynein motor region" evidence="20">
    <location>
        <begin position="1416"/>
        <end position="1743"/>
    </location>
</feature>
<feature type="domain" description="Dynein heavy chain ATP-binding dynein motor region" evidence="22">
    <location>
        <begin position="2723"/>
        <end position="2930"/>
    </location>
</feature>
<dbReference type="Pfam" id="PF12775">
    <property type="entry name" value="AAA_7"/>
    <property type="match status" value="1"/>
</dbReference>
<dbReference type="GO" id="GO:0016887">
    <property type="term" value="F:ATP hydrolysis activity"/>
    <property type="evidence" value="ECO:0007669"/>
    <property type="project" value="InterPro"/>
</dbReference>
<dbReference type="Gene3D" id="3.20.180.20">
    <property type="entry name" value="Dynein heavy chain, N-terminal domain 2"/>
    <property type="match status" value="1"/>
</dbReference>
<evidence type="ECO:0000259" key="21">
    <source>
        <dbReference type="Pfam" id="PF12777"/>
    </source>
</evidence>
<evidence type="ECO:0000259" key="23">
    <source>
        <dbReference type="Pfam" id="PF18198"/>
    </source>
</evidence>
<organism evidence="24 25">
    <name type="scientific">Catenaria anguillulae PL171</name>
    <dbReference type="NCBI Taxonomy" id="765915"/>
    <lineage>
        <taxon>Eukaryota</taxon>
        <taxon>Fungi</taxon>
        <taxon>Fungi incertae sedis</taxon>
        <taxon>Blastocladiomycota</taxon>
        <taxon>Blastocladiomycetes</taxon>
        <taxon>Blastocladiales</taxon>
        <taxon>Catenariaceae</taxon>
        <taxon>Catenaria</taxon>
    </lineage>
</organism>
<dbReference type="OrthoDB" id="447173at2759"/>
<protein>
    <recommendedName>
        <fullName evidence="3">Dynein heavy chain, cytoplasmic</fullName>
    </recommendedName>
    <alternativeName>
        <fullName evidence="13">Dynein heavy chain, cytosolic</fullName>
    </alternativeName>
</protein>
<keyword evidence="9" id="KW-0243">Dynein</keyword>
<feature type="domain" description="Dynein heavy chain region D6 P-loop" evidence="16">
    <location>
        <begin position="3164"/>
        <end position="3271"/>
    </location>
</feature>
<dbReference type="FunFam" id="3.40.50.300:FF:000996">
    <property type="entry name" value="Cytoplasmic dynein heavy chain"/>
    <property type="match status" value="1"/>
</dbReference>
<dbReference type="InterPro" id="IPR013594">
    <property type="entry name" value="Dynein_heavy_tail"/>
</dbReference>
<dbReference type="GO" id="GO:0005938">
    <property type="term" value="C:cell cortex"/>
    <property type="evidence" value="ECO:0007669"/>
    <property type="project" value="UniProtKB-ARBA"/>
</dbReference>
<evidence type="ECO:0000313" key="25">
    <source>
        <dbReference type="Proteomes" id="UP000193411"/>
    </source>
</evidence>
<feature type="domain" description="Dynein heavy chain coiled coil stalk" evidence="21">
    <location>
        <begin position="2364"/>
        <end position="2674"/>
    </location>
</feature>
<dbReference type="InterPro" id="IPR024743">
    <property type="entry name" value="Dynein_HC_stalk"/>
</dbReference>
<evidence type="ECO:0000259" key="19">
    <source>
        <dbReference type="Pfam" id="PF08393"/>
    </source>
</evidence>
<keyword evidence="4" id="KW-0963">Cytoplasm</keyword>
<comment type="similarity">
    <text evidence="2">Belongs to the dynein heavy chain family.</text>
</comment>
<keyword evidence="7" id="KW-0547">Nucleotide-binding</keyword>
<feature type="domain" description="Dynein heavy chain linker" evidence="19">
    <location>
        <begin position="927"/>
        <end position="1318"/>
    </location>
</feature>
<sequence length="3791" mass="417490">MPVPTSTAELGMHGNAHAGLNVASIFEDECKYWSNQITAGPKTADRETAKHVSSQLGSLRQEFLTFQVLPSSKVRETIEAVHDVLLDLVADESLPIPRATKLVTCTLQCVLSYVQGHVPNPLVNSDNDLKGLCDQLHTAASLLTTVIDLSNAQVNTATSGSLLQPLFSLDAASLAAVKAVVERLTPLADVIECLLMLANQGIVSDGAGFVRGLRYEQLFSDDGAWQRSWQDFDASLAPIDTRLAQYLADLLRDADASLFQHAQKFLIGLQRPRVQQALAPSLKVSISRFQTDLQRLDATLGTPVHDPIERISWLQQAQSKLRDMDAFTSRLSQDLIPSSYRTVWTRLSEAIASAEASLFADWVADAESKLTPGGELAQSTAAGTGKPMLVLNYADGKLHVMFPDALGVLLRQVRLFLALGYRIPPTIVRTAENAQRSLKEAVQLRQIAHLYNTIDTQILEFHKPLLLNLAVHFEKLANQQVAWRDPAAVRAFISQLAATATELQAQNSRLQVVHEQLIRIMLRMVRYPTSSQWKSGVGEMVTVLSGLGYSNEALLPWKTHVQMQLYKVLRRNYAATLREQQLSNVLPEVRADVTSKGGRLVLRPPVEELKAKYYREVKRVICAPLTQRGVIETESYSDVIDLHASDLLDVYRRAESVFEELDKKLQSMFGEWAIVSCLTQDKVAEIMAANCLNVGDWETHFRTIKQKGKDAELLTNSIKVDNIVISVLPLKAAIDDQLQRLFDVLVSTLHSSVAAHVKSVQDYLTSGLALLAQVPNSVQEIAHAREIHSKLRANDTAHHLAQIQSKQKLLRAVVGSAPDLSDLFNQYSQFDLMVKGHELMIQDQYDQMMASLDARSHKLSEQLGRLLDDIKDAVKSAGSASDSGGAVASEMDPNELLQVLLDLDVQIESFKKECKFFNVPEPAFAELSECHSLLEEVVSMQNLGKEFFDVFAAAVKVSLTQAAVDDFQGIITAWKAKVSASAINKVTLHIQKKLDALQFLVREWGALFGDVKKYAAHHWSEFCTLLSVPPTHKVLVEHMVDRVEALQAKRNEVIELGSRARNESVIRDAVQEIEMWAVSSALTLTEAKTPHNVPRIQDFKAILSELSDQRSVVSSLQASPSASKFNDVLAYWEKRLQELDQSLRYMQTIQKKWAYLVAIISALPPAQQQKFAIVDGLFRNIMRQLTADPRTTTLLSLPETQQLSSAVGYLETCQKSLLDYLEEKRSAFPRFYFIGDEDLLEILSQSASNPKVVQMHLKKLFSGLHRVLMEGESVVGIASAKGEEVMLDAPVRITTKVDEWLACLSNEIQSTLAHSLDEYLTNPQPSKPYPEQICDLAYRIDMTAKIESAIKTQSLPALRASVQSTSYESIYYSRVIQDLITQKVAKVDDFAWAQYVRFYYIGKKCVIRAFDAEFVYTFEYQGNPSKLVQTPLTDTCFATLTQAMSEGLGGCLYGPAGTGKTESVKHLGYLFGRQVLVFNCDEALDVASITRLFCGIVKCGAWGCFDEFNRLTSGVLAAVSNLVLSIQIALLKKLPMVNIGGADVSVNPSSCLFVTLNPAGKNYKGRQQLPTNLKQLFRNISMTHPDITYICQIELKAQGFRENTDVLGQISVEFFGACRQVLSSQRHYDWGLRALKAVLMTAGDLRRRLSSKSGAGSAPSETAVMAEAMRLSTESKLTSEDVGTFQGLVQAYFGCEGRPTRPESFQTALCNAYQKLGLSSVEWQATAAAQFASSCEQRMGLVVEVWNRLGKKTAVHVASPKAMRRNRLLGCMDVDTREWHDGVVTLYSRETMASPDVHHLIVLDGDVDPEWVEALNSVLDDNRLLTMPNGERIKFDTNVNFVFLTDSLQFASPATVSRLAIVYLVSTFPQDVEPRHVLALGALSSGRKLQIASMLGQAAALNAVWIQCTRETTSEHVVQAILQWCTVTTTVDGNVLVPKGSDQLVLCLCDVDLPVTDTYQSVQVHQFVHQVLQHGGFHHPKSLEWITIRKVQIMCTATNNQALAARLAAKLAPKRVKKLEQELFVRESTATLRQSGLDARLAARFSNLLGVIHEKSALSAKKCVEMIRSGAAASNEAELAVRLLNAGPLLLPQSPDVIPSALAAEIGAVNVSSVDDPSVSVPASEMHNMTKSKQTKQYREFVQRAVVAMNCPLPVVLLERKQGVPAMDALTHATEKTGIKLARVYYPKVASMPMFLSQLKDFVAATGIRKEKVCVIIEPQVCPTADYYQAVHQLLAKASNEVLPDCAEVESEYQQSGVTGTIADYVLTRCLANIKIVLVNVPPMWLHGFPLFVTRSVSLSWIDWDEGAMSELCTSLPPEQAHTLTAIYAAMQPRLPGQFQSIAILEHTIRKRLSDRLSHRHDFLVSGLAKLKSTKAAVDKLSEDAARQARALEEKQNQADSYLKQITETMMNVSNQKAEMEQLTVQLSKEEVAIQAKKEAIQQELQGVEPLLTKAKSAVSDIKSEHLTEVRSLRAPPPAVRDVLEGVLRLLGQQDVSWTAMKSVLGKRTFKDDVLNFNVNKMPPGARQQVEALIKQKPDSFVEANVRRSSVAAAPLAAWVVANLEYSRVVERVQPLQNQLDSVNATLDRSRQRIAELNDAVLNVDKTVAKLKTEFAEKTGEAQQLASGLQVTKKNLERARTLLDTLLSEEQRWLTQLDDIKQELAVVDAVSLCCAMYCVWCPKLPEHDREQLLLRWCQSLGIASFKFSDEFAQDFPLPEIEEVLSRENIIIASLSPKTTFWVADGNGLGLPSIRSSMSPKVISAQSETYVKELEMAVRLGQTVLLTDMAPDFVHPWLFPILRQEYQWQHGRPVFALGEKLIEVHERFRIMLYSPTAAWQLPSELDGAVSQLCWSTTAEGLTARLLRIVTAKDSPEVLSQLTELEAQEKELKAKLIHYETQLLTDLSNSDGDILGNEKLFQSLMAAKEQGQVVSESLDKSRQLAGRLKGQQGQYMGMLQKATELYFLMRRLAEVHPHYRFSLRSFIGWFELAIGRHPANASDNAAAQQHRMRMILDTLCKLLYQNVTLGMEAGHHVAFGLAVLLILGVVEPSEVAELCQMRAVEDGVGASNPAALPKWVPETRREAVNRLAQVLDLKALTENESKWKEWLARDSITMPNSMFTAFQQVLLTQALIPDALYIELSRFVLSNLGALPANLAQLAKDSTCPILLFVSPGASPIEQIREVLTESSQIISLGQGMEAAATEAVQRAKAQGSLVFVQNLQALPSWLPSAISLAHPAPADSPAKPGFRFLISCEVNTINVPVELLESCTLVHVQVLPGFHRNMRQSVSSIAPATSAPAGIRTTQLMFLISWLHTIVQERRMFLPQAWHKYYEFGSADLASLTRLIAGGKCDLVTLRGIAQLIYGGRIDVPVDATKLRLLLDSVLNEEVLDGTDGTSPGKLPSGGRKLARGLVLPASSNMADMLQSFSAVEQELKDHVVLSLPPNVHTTVDTMRARDTVDLVKRLIHGRTSHHSTPSPASTTAADRKRPTSSGKAGPIPAAIASFVSLWKKSLVAQPSHSRDKLTSPLARMLAAQHASILETVGSIFHKLTLVAADPSVDSSLADAITLSVTPEDWLSLLPLPNLAQWPKALDRKLAQIHAMVDMCESAGPVLSKAAIIGDPKHALATLAMPSPAAFLTVFQHAVANAIHYPIHTLVLVGWFSSAIPATLSSDEAPADVIASAPVLAVGGLWLQGAQIETGQLVPVTSAAAPSMTAVPVLKLSWLPLATSVAKDAKSGKRNGNGGYLQVPVYSEVSRETQLALVNVVVEDISAIETLALAGTALFTHASM</sequence>
<dbReference type="Pfam" id="PF12777">
    <property type="entry name" value="MT"/>
    <property type="match status" value="1"/>
</dbReference>
<keyword evidence="11" id="KW-0505">Motor protein</keyword>
<evidence type="ECO:0000256" key="6">
    <source>
        <dbReference type="ARBA" id="ARBA00022737"/>
    </source>
</evidence>
<evidence type="ECO:0000259" key="20">
    <source>
        <dbReference type="Pfam" id="PF12774"/>
    </source>
</evidence>
<evidence type="ECO:0000256" key="13">
    <source>
        <dbReference type="ARBA" id="ARBA00033439"/>
    </source>
</evidence>
<evidence type="ECO:0000256" key="8">
    <source>
        <dbReference type="ARBA" id="ARBA00022840"/>
    </source>
</evidence>
<dbReference type="GO" id="GO:0030473">
    <property type="term" value="P:nuclear migration along microtubule"/>
    <property type="evidence" value="ECO:0007669"/>
    <property type="project" value="UniProtKB-ARBA"/>
</dbReference>
<dbReference type="InterPro" id="IPR041658">
    <property type="entry name" value="AAA_lid_11"/>
</dbReference>
<comment type="caution">
    <text evidence="24">The sequence shown here is derived from an EMBL/GenBank/DDBJ whole genome shotgun (WGS) entry which is preliminary data.</text>
</comment>
<comment type="subcellular location">
    <subcellularLocation>
        <location evidence="1">Cytoplasm</location>
        <location evidence="1">Cytoskeleton</location>
    </subcellularLocation>
</comment>
<keyword evidence="5" id="KW-0493">Microtubule</keyword>
<keyword evidence="8" id="KW-0067">ATP-binding</keyword>
<dbReference type="Pfam" id="PF12781">
    <property type="entry name" value="AAA_9"/>
    <property type="match status" value="1"/>
</dbReference>
<dbReference type="Gene3D" id="3.40.50.300">
    <property type="entry name" value="P-loop containing nucleotide triphosphate hydrolases"/>
    <property type="match status" value="4"/>
</dbReference>
<evidence type="ECO:0000256" key="3">
    <source>
        <dbReference type="ARBA" id="ARBA00022197"/>
    </source>
</evidence>
<evidence type="ECO:0000256" key="14">
    <source>
        <dbReference type="SAM" id="Coils"/>
    </source>
</evidence>
<evidence type="ECO:0000256" key="5">
    <source>
        <dbReference type="ARBA" id="ARBA00022701"/>
    </source>
</evidence>
<dbReference type="FunFam" id="3.20.180.20:FF:000002">
    <property type="entry name" value="Cytoplasmic dynein heavy chain 1"/>
    <property type="match status" value="1"/>
</dbReference>
<dbReference type="InterPro" id="IPR042222">
    <property type="entry name" value="Dynein_2_N"/>
</dbReference>
<evidence type="ECO:0000259" key="16">
    <source>
        <dbReference type="Pfam" id="PF03028"/>
    </source>
</evidence>
<evidence type="ECO:0000313" key="24">
    <source>
        <dbReference type="EMBL" id="ORZ34798.1"/>
    </source>
</evidence>
<evidence type="ECO:0000259" key="18">
    <source>
        <dbReference type="Pfam" id="PF08385"/>
    </source>
</evidence>
<dbReference type="InterPro" id="IPR027417">
    <property type="entry name" value="P-loop_NTPase"/>
</dbReference>
<dbReference type="SUPFAM" id="SSF52540">
    <property type="entry name" value="P-loop containing nucleoside triphosphate hydrolases"/>
    <property type="match status" value="2"/>
</dbReference>
<feature type="coiled-coil region" evidence="14">
    <location>
        <begin position="2580"/>
        <end position="2663"/>
    </location>
</feature>
<evidence type="ECO:0000256" key="7">
    <source>
        <dbReference type="ARBA" id="ARBA00022741"/>
    </source>
</evidence>
<dbReference type="InterPro" id="IPR042219">
    <property type="entry name" value="AAA_lid_11_sf"/>
</dbReference>
<dbReference type="GO" id="GO:0000235">
    <property type="term" value="C:astral microtubule"/>
    <property type="evidence" value="ECO:0007669"/>
    <property type="project" value="UniProtKB-ARBA"/>
</dbReference>
<dbReference type="Pfam" id="PF07728">
    <property type="entry name" value="AAA_5"/>
    <property type="match status" value="1"/>
</dbReference>
<dbReference type="InterPro" id="IPR043157">
    <property type="entry name" value="Dynein_AAA1S"/>
</dbReference>
<name>A0A1Y2HJK7_9FUNG</name>
<dbReference type="Gene3D" id="1.10.8.710">
    <property type="match status" value="1"/>
</dbReference>
<dbReference type="InterPro" id="IPR026983">
    <property type="entry name" value="DHC"/>
</dbReference>
<dbReference type="InterPro" id="IPR043160">
    <property type="entry name" value="Dynein_C_barrel"/>
</dbReference>
<dbReference type="Gene3D" id="1.20.920.20">
    <property type="match status" value="1"/>
</dbReference>
<dbReference type="FunFam" id="1.20.920.20:FF:000002">
    <property type="entry name" value="Cytoplasmic dynein 1 heavy chain"/>
    <property type="match status" value="1"/>
</dbReference>
<keyword evidence="12" id="KW-0206">Cytoskeleton</keyword>
<dbReference type="Pfam" id="PF08393">
    <property type="entry name" value="DHC_N2"/>
    <property type="match status" value="1"/>
</dbReference>
<dbReference type="GO" id="GO:0008569">
    <property type="term" value="F:minus-end-directed microtubule motor activity"/>
    <property type="evidence" value="ECO:0007669"/>
    <property type="project" value="InterPro"/>
</dbReference>
<feature type="domain" description="ATPase dynein-related AAA" evidence="17">
    <location>
        <begin position="1751"/>
        <end position="1859"/>
    </location>
</feature>
<evidence type="ECO:0000256" key="4">
    <source>
        <dbReference type="ARBA" id="ARBA00022490"/>
    </source>
</evidence>
<evidence type="ECO:0000256" key="11">
    <source>
        <dbReference type="ARBA" id="ARBA00023175"/>
    </source>
</evidence>
<dbReference type="Gene3D" id="1.20.58.1120">
    <property type="match status" value="1"/>
</dbReference>
<dbReference type="Gene3D" id="3.10.490.20">
    <property type="match status" value="1"/>
</dbReference>
<keyword evidence="25" id="KW-1185">Reference proteome</keyword>
<feature type="region of interest" description="Disordered" evidence="15">
    <location>
        <begin position="3468"/>
        <end position="3497"/>
    </location>
</feature>
<dbReference type="GO" id="GO:0045505">
    <property type="term" value="F:dynein intermediate chain binding"/>
    <property type="evidence" value="ECO:0007669"/>
    <property type="project" value="InterPro"/>
</dbReference>
<accession>A0A1Y2HJK7</accession>
<dbReference type="Gene3D" id="6.10.140.1060">
    <property type="match status" value="1"/>
</dbReference>
<feature type="domain" description="Dynein heavy chain AAA lid" evidence="23">
    <location>
        <begin position="3305"/>
        <end position="3394"/>
    </location>
</feature>
<dbReference type="Proteomes" id="UP000193411">
    <property type="component" value="Unassembled WGS sequence"/>
</dbReference>
<dbReference type="InterPro" id="IPR004273">
    <property type="entry name" value="Dynein_heavy_D6_P-loop"/>
</dbReference>
<evidence type="ECO:0000256" key="10">
    <source>
        <dbReference type="ARBA" id="ARBA00023054"/>
    </source>
</evidence>
<dbReference type="GO" id="GO:0051959">
    <property type="term" value="F:dynein light intermediate chain binding"/>
    <property type="evidence" value="ECO:0007669"/>
    <property type="project" value="InterPro"/>
</dbReference>
<dbReference type="Pfam" id="PF03028">
    <property type="entry name" value="Dynein_heavy"/>
    <property type="match status" value="1"/>
</dbReference>
<dbReference type="Pfam" id="PF12774">
    <property type="entry name" value="AAA_6"/>
    <property type="match status" value="1"/>
</dbReference>
<dbReference type="InterPro" id="IPR035706">
    <property type="entry name" value="AAA_9"/>
</dbReference>
<evidence type="ECO:0000259" key="22">
    <source>
        <dbReference type="Pfam" id="PF12781"/>
    </source>
</evidence>
<dbReference type="STRING" id="765915.A0A1Y2HJK7"/>
<dbReference type="Gene3D" id="1.20.140.100">
    <property type="entry name" value="Dynein heavy chain, N-terminal domain 2"/>
    <property type="match status" value="1"/>
</dbReference>
<evidence type="ECO:0000256" key="9">
    <source>
        <dbReference type="ARBA" id="ARBA00023017"/>
    </source>
</evidence>
<dbReference type="Gene3D" id="1.10.8.720">
    <property type="entry name" value="Region D6 of dynein motor"/>
    <property type="match status" value="1"/>
</dbReference>
<dbReference type="Pfam" id="PF18198">
    <property type="entry name" value="AAA_lid_11"/>
    <property type="match status" value="1"/>
</dbReference>
<feature type="compositionally biased region" description="Low complexity" evidence="15">
    <location>
        <begin position="3474"/>
        <end position="3484"/>
    </location>
</feature>
<dbReference type="PANTHER" id="PTHR45703">
    <property type="entry name" value="DYNEIN HEAVY CHAIN"/>
    <property type="match status" value="1"/>
</dbReference>
<keyword evidence="6" id="KW-0677">Repeat</keyword>
<evidence type="ECO:0000256" key="15">
    <source>
        <dbReference type="SAM" id="MobiDB-lite"/>
    </source>
</evidence>
<feature type="coiled-coil region" evidence="14">
    <location>
        <begin position="2378"/>
        <end position="2440"/>
    </location>
</feature>
<dbReference type="GO" id="GO:0005524">
    <property type="term" value="F:ATP binding"/>
    <property type="evidence" value="ECO:0007669"/>
    <property type="project" value="UniProtKB-KW"/>
</dbReference>
<evidence type="ECO:0000256" key="2">
    <source>
        <dbReference type="ARBA" id="ARBA00008887"/>
    </source>
</evidence>
<gene>
    <name evidence="24" type="ORF">BCR44DRAFT_1513826</name>
</gene>
<dbReference type="GO" id="GO:0000070">
    <property type="term" value="P:mitotic sister chromatid segregation"/>
    <property type="evidence" value="ECO:0007669"/>
    <property type="project" value="UniProtKB-ARBA"/>
</dbReference>
<evidence type="ECO:0000259" key="17">
    <source>
        <dbReference type="Pfam" id="PF07728"/>
    </source>
</evidence>
<evidence type="ECO:0000256" key="1">
    <source>
        <dbReference type="ARBA" id="ARBA00004245"/>
    </source>
</evidence>
<evidence type="ECO:0000256" key="12">
    <source>
        <dbReference type="ARBA" id="ARBA00023212"/>
    </source>
</evidence>
<dbReference type="EMBL" id="MCFL01000026">
    <property type="protein sequence ID" value="ORZ34798.1"/>
    <property type="molecule type" value="Genomic_DNA"/>
</dbReference>
<feature type="domain" description="Dynein heavy chain tail" evidence="18">
    <location>
        <begin position="212"/>
        <end position="476"/>
    </location>
</feature>
<proteinExistence type="inferred from homology"/>
<dbReference type="PANTHER" id="PTHR45703:SF22">
    <property type="entry name" value="DYNEIN CYTOPLASMIC 2 HEAVY CHAIN 1"/>
    <property type="match status" value="1"/>
</dbReference>
<dbReference type="Pfam" id="PF08385">
    <property type="entry name" value="DHC_N1"/>
    <property type="match status" value="1"/>
</dbReference>
<dbReference type="GO" id="GO:0005868">
    <property type="term" value="C:cytoplasmic dynein complex"/>
    <property type="evidence" value="ECO:0007669"/>
    <property type="project" value="UniProtKB-ARBA"/>
</dbReference>
<dbReference type="InterPro" id="IPR035699">
    <property type="entry name" value="AAA_6"/>
</dbReference>
<dbReference type="GO" id="GO:0005816">
    <property type="term" value="C:spindle pole body"/>
    <property type="evidence" value="ECO:0007669"/>
    <property type="project" value="UniProtKB-ARBA"/>
</dbReference>
<dbReference type="GO" id="GO:1902850">
    <property type="term" value="P:microtubule cytoskeleton organization involved in mitosis"/>
    <property type="evidence" value="ECO:0007669"/>
    <property type="project" value="UniProtKB-ARBA"/>
</dbReference>
<reference evidence="24 25" key="1">
    <citation type="submission" date="2016-07" db="EMBL/GenBank/DDBJ databases">
        <title>Pervasive Adenine N6-methylation of Active Genes in Fungi.</title>
        <authorList>
            <consortium name="DOE Joint Genome Institute"/>
            <person name="Mondo S.J."/>
            <person name="Dannebaum R.O."/>
            <person name="Kuo R.C."/>
            <person name="Labutti K."/>
            <person name="Haridas S."/>
            <person name="Kuo A."/>
            <person name="Salamov A."/>
            <person name="Ahrendt S.R."/>
            <person name="Lipzen A."/>
            <person name="Sullivan W."/>
            <person name="Andreopoulos W.B."/>
            <person name="Clum A."/>
            <person name="Lindquist E."/>
            <person name="Daum C."/>
            <person name="Ramamoorthy G.K."/>
            <person name="Gryganskyi A."/>
            <person name="Culley D."/>
            <person name="Magnuson J.K."/>
            <person name="James T.Y."/>
            <person name="O'Malley M.A."/>
            <person name="Stajich J.E."/>
            <person name="Spatafora J.W."/>
            <person name="Visel A."/>
            <person name="Grigoriev I.V."/>
        </authorList>
    </citation>
    <scope>NUCLEOTIDE SEQUENCE [LARGE SCALE GENOMIC DNA]</scope>
    <source>
        <strain evidence="24 25">PL171</strain>
    </source>
</reference>
<dbReference type="InterPro" id="IPR013602">
    <property type="entry name" value="Dynein_heavy_linker"/>
</dbReference>
<dbReference type="InterPro" id="IPR042228">
    <property type="entry name" value="Dynein_linker_3"/>
</dbReference>
<keyword evidence="10 14" id="KW-0175">Coiled coil</keyword>